<dbReference type="AlphaFoldDB" id="A0A0E9P6U6"/>
<evidence type="ECO:0000313" key="1">
    <source>
        <dbReference type="EMBL" id="JAH00012.1"/>
    </source>
</evidence>
<reference evidence="1" key="1">
    <citation type="submission" date="2014-11" db="EMBL/GenBank/DDBJ databases">
        <authorList>
            <person name="Amaro Gonzalez C."/>
        </authorList>
    </citation>
    <scope>NUCLEOTIDE SEQUENCE</scope>
</reference>
<sequence length="28" mass="3436">MRHKQVTLQARHYIDLYDLTDKITQNAY</sequence>
<protein>
    <submittedName>
        <fullName evidence="1">Uncharacterized protein</fullName>
    </submittedName>
</protein>
<name>A0A0E9P6U6_ANGAN</name>
<organism evidence="1">
    <name type="scientific">Anguilla anguilla</name>
    <name type="common">European freshwater eel</name>
    <name type="synonym">Muraena anguilla</name>
    <dbReference type="NCBI Taxonomy" id="7936"/>
    <lineage>
        <taxon>Eukaryota</taxon>
        <taxon>Metazoa</taxon>
        <taxon>Chordata</taxon>
        <taxon>Craniata</taxon>
        <taxon>Vertebrata</taxon>
        <taxon>Euteleostomi</taxon>
        <taxon>Actinopterygii</taxon>
        <taxon>Neopterygii</taxon>
        <taxon>Teleostei</taxon>
        <taxon>Anguilliformes</taxon>
        <taxon>Anguillidae</taxon>
        <taxon>Anguilla</taxon>
    </lineage>
</organism>
<proteinExistence type="predicted"/>
<dbReference type="EMBL" id="GBXM01108565">
    <property type="protein sequence ID" value="JAH00012.1"/>
    <property type="molecule type" value="Transcribed_RNA"/>
</dbReference>
<accession>A0A0E9P6U6</accession>
<reference evidence="1" key="2">
    <citation type="journal article" date="2015" name="Fish Shellfish Immunol.">
        <title>Early steps in the European eel (Anguilla anguilla)-Vibrio vulnificus interaction in the gills: Role of the RtxA13 toxin.</title>
        <authorList>
            <person name="Callol A."/>
            <person name="Pajuelo D."/>
            <person name="Ebbesson L."/>
            <person name="Teles M."/>
            <person name="MacKenzie S."/>
            <person name="Amaro C."/>
        </authorList>
    </citation>
    <scope>NUCLEOTIDE SEQUENCE</scope>
</reference>